<reference evidence="1 2" key="2">
    <citation type="submission" date="2018-01" db="EMBL/GenBank/DDBJ databases">
        <title>Genomic study of Klebsiella pneumoniae.</title>
        <authorList>
            <person name="Yang Y."/>
            <person name="Bicalho R."/>
        </authorList>
    </citation>
    <scope>NUCLEOTIDE SEQUENCE [LARGE SCALE GENOMIC DNA]</scope>
    <source>
        <strain evidence="1 2">A10</strain>
    </source>
</reference>
<accession>A0A2J5QBK7</accession>
<dbReference type="Proteomes" id="UP000234667">
    <property type="component" value="Unassembled WGS sequence"/>
</dbReference>
<reference evidence="1 2" key="1">
    <citation type="submission" date="2017-11" db="EMBL/GenBank/DDBJ databases">
        <authorList>
            <person name="Han C.G."/>
        </authorList>
    </citation>
    <scope>NUCLEOTIDE SEQUENCE [LARGE SCALE GENOMIC DNA]</scope>
    <source>
        <strain evidence="1 2">A10</strain>
    </source>
</reference>
<organism evidence="1 2">
    <name type="scientific">Klebsiella michiganensis</name>
    <dbReference type="NCBI Taxonomy" id="1134687"/>
    <lineage>
        <taxon>Bacteria</taxon>
        <taxon>Pseudomonadati</taxon>
        <taxon>Pseudomonadota</taxon>
        <taxon>Gammaproteobacteria</taxon>
        <taxon>Enterobacterales</taxon>
        <taxon>Enterobacteriaceae</taxon>
        <taxon>Klebsiella/Raoultella group</taxon>
        <taxon>Klebsiella</taxon>
    </lineage>
</organism>
<gene>
    <name evidence="1" type="ORF">CWN49_00150</name>
</gene>
<sequence>MVSPLVRLRHVNSVGLYLCNPAIFHAAQSDEVLLSFSLLATATATEKTRRAVCAEFPLSGYIP</sequence>
<dbReference type="AlphaFoldDB" id="A0A2J5QBK7"/>
<comment type="caution">
    <text evidence="1">The sequence shown here is derived from an EMBL/GenBank/DDBJ whole genome shotgun (WGS) entry which is preliminary data.</text>
</comment>
<dbReference type="EMBL" id="PIDR01000001">
    <property type="protein sequence ID" value="PLO75709.1"/>
    <property type="molecule type" value="Genomic_DNA"/>
</dbReference>
<protein>
    <submittedName>
        <fullName evidence="1">Uncharacterized protein</fullName>
    </submittedName>
</protein>
<evidence type="ECO:0000313" key="1">
    <source>
        <dbReference type="EMBL" id="PLO75709.1"/>
    </source>
</evidence>
<evidence type="ECO:0000313" key="2">
    <source>
        <dbReference type="Proteomes" id="UP000234667"/>
    </source>
</evidence>
<name>A0A2J5QBK7_9ENTR</name>
<proteinExistence type="predicted"/>